<evidence type="ECO:0000313" key="4">
    <source>
        <dbReference type="Proteomes" id="UP001226651"/>
    </source>
</evidence>
<dbReference type="EMBL" id="CP127389">
    <property type="protein sequence ID" value="WIV88365.1"/>
    <property type="molecule type" value="Genomic_DNA"/>
</dbReference>
<evidence type="ECO:0000256" key="2">
    <source>
        <dbReference type="SAM" id="Phobius"/>
    </source>
</evidence>
<feature type="region of interest" description="Disordered" evidence="1">
    <location>
        <begin position="169"/>
        <end position="192"/>
    </location>
</feature>
<keyword evidence="2" id="KW-0472">Membrane</keyword>
<name>A0ABY8Y7I6_9GAMM</name>
<keyword evidence="2" id="KW-1133">Transmembrane helix</keyword>
<organism evidence="3 4">
    <name type="scientific">Proteus appendicitidis</name>
    <dbReference type="NCBI Taxonomy" id="3034648"/>
    <lineage>
        <taxon>Bacteria</taxon>
        <taxon>Pseudomonadati</taxon>
        <taxon>Pseudomonadota</taxon>
        <taxon>Gammaproteobacteria</taxon>
        <taxon>Enterobacterales</taxon>
        <taxon>Morganellaceae</taxon>
        <taxon>Proteus</taxon>
    </lineage>
</organism>
<protein>
    <submittedName>
        <fullName evidence="3">Fimbrial assembly protein</fullName>
    </submittedName>
</protein>
<dbReference type="RefSeq" id="WP_285805118.1">
    <property type="nucleotide sequence ID" value="NZ_CP127389.1"/>
</dbReference>
<keyword evidence="2" id="KW-0812">Transmembrane</keyword>
<accession>A0ABY8Y7I6</accession>
<reference evidence="3 4" key="1">
    <citation type="submission" date="2023-06" db="EMBL/GenBank/DDBJ databases">
        <title>Proteus appendicitidis sp. nov., isolated from the appendiceal pus of an appendicitis patient in Yongzhou, China.</title>
        <authorList>
            <person name="Cai X."/>
        </authorList>
    </citation>
    <scope>NUCLEOTIDE SEQUENCE [LARGE SCALE GENOMIC DNA]</scope>
    <source>
        <strain evidence="3 4">HZ0627</strain>
    </source>
</reference>
<feature type="transmembrane region" description="Helical" evidence="2">
    <location>
        <begin position="20"/>
        <end position="41"/>
    </location>
</feature>
<gene>
    <name evidence="3" type="ORF">QQS39_18230</name>
</gene>
<feature type="compositionally biased region" description="Basic and acidic residues" evidence="1">
    <location>
        <begin position="171"/>
        <end position="183"/>
    </location>
</feature>
<evidence type="ECO:0000313" key="3">
    <source>
        <dbReference type="EMBL" id="WIV88365.1"/>
    </source>
</evidence>
<sequence length="192" mass="23109">MYQVNYLPWRSRLFRQNALLWLFQTLSLVTITFVICSYYTYHLAQKRSHITDQQRQTQQQEDLLLKQLDIYQQQKKQTLLRYQHYSLYYQNWLRYLHYIRFFRAIETHLPSTGWISHYGEADNQRSLHLTLPNTQSLSFITNLKNHPVLASLTLSYLQQSKADPSYTEIHLNGKSEEQARWNEEGEEDEGSQ</sequence>
<dbReference type="Proteomes" id="UP001226651">
    <property type="component" value="Chromosome"/>
</dbReference>
<evidence type="ECO:0000256" key="1">
    <source>
        <dbReference type="SAM" id="MobiDB-lite"/>
    </source>
</evidence>
<proteinExistence type="predicted"/>
<keyword evidence="4" id="KW-1185">Reference proteome</keyword>